<feature type="region of interest" description="Disordered" evidence="3">
    <location>
        <begin position="75"/>
        <end position="116"/>
    </location>
</feature>
<dbReference type="Pfam" id="PF13490">
    <property type="entry name" value="zf-HC2"/>
    <property type="match status" value="1"/>
</dbReference>
<feature type="compositionally biased region" description="Pro residues" evidence="3">
    <location>
        <begin position="96"/>
        <end position="112"/>
    </location>
</feature>
<accession>A0ABV7WB74</accession>
<feature type="domain" description="Putative zinc-finger" evidence="4">
    <location>
        <begin position="9"/>
        <end position="38"/>
    </location>
</feature>
<dbReference type="InterPro" id="IPR027383">
    <property type="entry name" value="Znf_put"/>
</dbReference>
<dbReference type="Proteomes" id="UP001595685">
    <property type="component" value="Unassembled WGS sequence"/>
</dbReference>
<proteinExistence type="predicted"/>
<evidence type="ECO:0000313" key="5">
    <source>
        <dbReference type="EMBL" id="MFC3686740.1"/>
    </source>
</evidence>
<dbReference type="InterPro" id="IPR041916">
    <property type="entry name" value="Anti_sigma_zinc_sf"/>
</dbReference>
<organism evidence="5 6">
    <name type="scientific">Aquipuribacter hungaricus</name>
    <dbReference type="NCBI Taxonomy" id="545624"/>
    <lineage>
        <taxon>Bacteria</taxon>
        <taxon>Bacillati</taxon>
        <taxon>Actinomycetota</taxon>
        <taxon>Actinomycetes</taxon>
        <taxon>Micrococcales</taxon>
        <taxon>Intrasporangiaceae</taxon>
        <taxon>Aquipuribacter</taxon>
    </lineage>
</organism>
<dbReference type="EMBL" id="JBHRWW010000001">
    <property type="protein sequence ID" value="MFC3686740.1"/>
    <property type="molecule type" value="Genomic_DNA"/>
</dbReference>
<reference evidence="6" key="1">
    <citation type="journal article" date="2019" name="Int. J. Syst. Evol. Microbiol.">
        <title>The Global Catalogue of Microorganisms (GCM) 10K type strain sequencing project: providing services to taxonomists for standard genome sequencing and annotation.</title>
        <authorList>
            <consortium name="The Broad Institute Genomics Platform"/>
            <consortium name="The Broad Institute Genome Sequencing Center for Infectious Disease"/>
            <person name="Wu L."/>
            <person name="Ma J."/>
        </authorList>
    </citation>
    <scope>NUCLEOTIDE SEQUENCE [LARGE SCALE GENOMIC DNA]</scope>
    <source>
        <strain evidence="6">NCAIM B.02333</strain>
    </source>
</reference>
<keyword evidence="2" id="KW-0804">Transcription</keyword>
<evidence type="ECO:0000256" key="1">
    <source>
        <dbReference type="ARBA" id="ARBA00023015"/>
    </source>
</evidence>
<keyword evidence="6" id="KW-1185">Reference proteome</keyword>
<protein>
    <submittedName>
        <fullName evidence="5">Anti-sigma factor family protein</fullName>
    </submittedName>
</protein>
<name>A0ABV7WB74_9MICO</name>
<keyword evidence="1" id="KW-0805">Transcription regulation</keyword>
<comment type="caution">
    <text evidence="5">The sequence shown here is derived from an EMBL/GenBank/DDBJ whole genome shotgun (WGS) entry which is preliminary data.</text>
</comment>
<gene>
    <name evidence="5" type="ORF">ACFOLH_00120</name>
</gene>
<sequence length="203" mass="20374">MLRLPHPRTALSGYADRRLPAWQRAVVRRHLRGCTRCAVEVARTRALTQALRQAPPPVPGPSDALLDRLLALGDAGPAADPAAGPQEQPGTGSAPGAPPVPVLPPDAPPDVPPHLSLAGASVVAHPAGRGPHERPAVGAAGVLVAAAVMVGTVGAGAVVTGTPLPWSAAVGRASVHTVVPRLFPPDPPGGAPSVRPVDDGARP</sequence>
<evidence type="ECO:0000313" key="6">
    <source>
        <dbReference type="Proteomes" id="UP001595685"/>
    </source>
</evidence>
<feature type="region of interest" description="Disordered" evidence="3">
    <location>
        <begin position="181"/>
        <end position="203"/>
    </location>
</feature>
<evidence type="ECO:0000256" key="3">
    <source>
        <dbReference type="SAM" id="MobiDB-lite"/>
    </source>
</evidence>
<feature type="compositionally biased region" description="Low complexity" evidence="3">
    <location>
        <begin position="75"/>
        <end position="95"/>
    </location>
</feature>
<dbReference type="RefSeq" id="WP_340289054.1">
    <property type="nucleotide sequence ID" value="NZ_JBBEOI010000005.1"/>
</dbReference>
<evidence type="ECO:0000259" key="4">
    <source>
        <dbReference type="Pfam" id="PF13490"/>
    </source>
</evidence>
<evidence type="ECO:0000256" key="2">
    <source>
        <dbReference type="ARBA" id="ARBA00023163"/>
    </source>
</evidence>
<dbReference type="Gene3D" id="1.10.10.1320">
    <property type="entry name" value="Anti-sigma factor, zinc-finger domain"/>
    <property type="match status" value="1"/>
</dbReference>